<dbReference type="PANTHER" id="PTHR44196:SF1">
    <property type="entry name" value="DEHYDROGENASE_REDUCTASE SDR FAMILY MEMBER 7B"/>
    <property type="match status" value="1"/>
</dbReference>
<proteinExistence type="inferred from homology"/>
<dbReference type="InterPro" id="IPR002347">
    <property type="entry name" value="SDR_fam"/>
</dbReference>
<keyword evidence="2 4" id="KW-0560">Oxidoreductase</keyword>
<protein>
    <submittedName>
        <fullName evidence="4">SDR family oxidoreductase</fullName>
        <ecNumber evidence="4">1.-.-.-</ecNumber>
    </submittedName>
</protein>
<dbReference type="CDD" id="cd05233">
    <property type="entry name" value="SDR_c"/>
    <property type="match status" value="1"/>
</dbReference>
<comment type="similarity">
    <text evidence="1 3">Belongs to the short-chain dehydrogenases/reductases (SDR) family.</text>
</comment>
<organism evidence="4 5">
    <name type="scientific">Paracoccus aurantius</name>
    <dbReference type="NCBI Taxonomy" id="3073814"/>
    <lineage>
        <taxon>Bacteria</taxon>
        <taxon>Pseudomonadati</taxon>
        <taxon>Pseudomonadota</taxon>
        <taxon>Alphaproteobacteria</taxon>
        <taxon>Rhodobacterales</taxon>
        <taxon>Paracoccaceae</taxon>
        <taxon>Paracoccus</taxon>
    </lineage>
</organism>
<comment type="caution">
    <text evidence="4">The sequence shown here is derived from an EMBL/GenBank/DDBJ whole genome shotgun (WGS) entry which is preliminary data.</text>
</comment>
<dbReference type="PRINTS" id="PR00080">
    <property type="entry name" value="SDRFAMILY"/>
</dbReference>
<dbReference type="GO" id="GO:0016491">
    <property type="term" value="F:oxidoreductase activity"/>
    <property type="evidence" value="ECO:0007669"/>
    <property type="project" value="UniProtKB-KW"/>
</dbReference>
<evidence type="ECO:0000313" key="5">
    <source>
        <dbReference type="Proteomes" id="UP001269144"/>
    </source>
</evidence>
<evidence type="ECO:0000313" key="4">
    <source>
        <dbReference type="EMBL" id="MDS9468747.1"/>
    </source>
</evidence>
<dbReference type="EC" id="1.-.-.-" evidence="4"/>
<dbReference type="Pfam" id="PF00106">
    <property type="entry name" value="adh_short"/>
    <property type="match status" value="1"/>
</dbReference>
<sequence>MTGAGSGLGRALAIGLMGRGLVVAGLGRDGQKLNETGKLSGSPERFHGFTCDISDFAQLSESFARIRQIGDISILINNAASYPRRDFLDESPASFMETVAINLGGMAACCRLAIDDMIQAGRGRILNVVSFADLAPQSGSSAYSVSKGACRILTNALVADLHERYPKIIISSWAPGILNTQMGATDGLDPAMSARWGVELALSDDPALNGALWERDAELAPPRSLKSRILDRFLMRNAPSRGHISGLVTRNRSLHP</sequence>
<accession>A0ABU2HUM6</accession>
<keyword evidence="5" id="KW-1185">Reference proteome</keyword>
<reference evidence="5" key="1">
    <citation type="submission" date="2023-07" db="EMBL/GenBank/DDBJ databases">
        <title>Paracoccus sp. MBLB3053 whole genome sequence.</title>
        <authorList>
            <person name="Hwang C.Y."/>
            <person name="Cho E.-S."/>
            <person name="Seo M.-J."/>
        </authorList>
    </citation>
    <scope>NUCLEOTIDE SEQUENCE [LARGE SCALE GENOMIC DNA]</scope>
    <source>
        <strain evidence="5">MBLB3053</strain>
    </source>
</reference>
<evidence type="ECO:0000256" key="3">
    <source>
        <dbReference type="RuleBase" id="RU000363"/>
    </source>
</evidence>
<evidence type="ECO:0000256" key="2">
    <source>
        <dbReference type="ARBA" id="ARBA00023002"/>
    </source>
</evidence>
<dbReference type="Proteomes" id="UP001269144">
    <property type="component" value="Unassembled WGS sequence"/>
</dbReference>
<name>A0ABU2HUM6_9RHOB</name>
<dbReference type="EMBL" id="JAVQLW010000002">
    <property type="protein sequence ID" value="MDS9468747.1"/>
    <property type="molecule type" value="Genomic_DNA"/>
</dbReference>
<dbReference type="SUPFAM" id="SSF51735">
    <property type="entry name" value="NAD(P)-binding Rossmann-fold domains"/>
    <property type="match status" value="1"/>
</dbReference>
<dbReference type="RefSeq" id="WP_311161143.1">
    <property type="nucleotide sequence ID" value="NZ_JAVQLW010000002.1"/>
</dbReference>
<dbReference type="PRINTS" id="PR00081">
    <property type="entry name" value="GDHRDH"/>
</dbReference>
<dbReference type="InterPro" id="IPR036291">
    <property type="entry name" value="NAD(P)-bd_dom_sf"/>
</dbReference>
<dbReference type="Gene3D" id="3.40.50.720">
    <property type="entry name" value="NAD(P)-binding Rossmann-like Domain"/>
    <property type="match status" value="1"/>
</dbReference>
<gene>
    <name evidence="4" type="ORF">RGQ15_14370</name>
</gene>
<evidence type="ECO:0000256" key="1">
    <source>
        <dbReference type="ARBA" id="ARBA00006484"/>
    </source>
</evidence>
<dbReference type="PANTHER" id="PTHR44196">
    <property type="entry name" value="DEHYDROGENASE/REDUCTASE SDR FAMILY MEMBER 7B"/>
    <property type="match status" value="1"/>
</dbReference>